<proteinExistence type="predicted"/>
<reference evidence="1" key="1">
    <citation type="submission" date="2022-07" db="EMBL/GenBank/DDBJ databases">
        <title>Phylogenomic reconstructions and comparative analyses of Kickxellomycotina fungi.</title>
        <authorList>
            <person name="Reynolds N.K."/>
            <person name="Stajich J.E."/>
            <person name="Barry K."/>
            <person name="Grigoriev I.V."/>
            <person name="Crous P."/>
            <person name="Smith M.E."/>
        </authorList>
    </citation>
    <scope>NUCLEOTIDE SEQUENCE</scope>
    <source>
        <strain evidence="1">CBS 102833</strain>
    </source>
</reference>
<gene>
    <name evidence="1" type="ORF">H4S07_005212</name>
</gene>
<evidence type="ECO:0000313" key="2">
    <source>
        <dbReference type="Proteomes" id="UP001140096"/>
    </source>
</evidence>
<organism evidence="1 2">
    <name type="scientific">Coemansia furcata</name>
    <dbReference type="NCBI Taxonomy" id="417177"/>
    <lineage>
        <taxon>Eukaryota</taxon>
        <taxon>Fungi</taxon>
        <taxon>Fungi incertae sedis</taxon>
        <taxon>Zoopagomycota</taxon>
        <taxon>Kickxellomycotina</taxon>
        <taxon>Kickxellomycetes</taxon>
        <taxon>Kickxellales</taxon>
        <taxon>Kickxellaceae</taxon>
        <taxon>Coemansia</taxon>
    </lineage>
</organism>
<keyword evidence="2" id="KW-1185">Reference proteome</keyword>
<evidence type="ECO:0000313" key="1">
    <source>
        <dbReference type="EMBL" id="KAJ2800287.1"/>
    </source>
</evidence>
<dbReference type="EMBL" id="JANBUP010002450">
    <property type="protein sequence ID" value="KAJ2800287.1"/>
    <property type="molecule type" value="Genomic_DNA"/>
</dbReference>
<sequence>MEPVNNIYVFHQGERTITPKKDFLFVFPYTENLTLDIMVQYAVAVFGEKSNKLLDGSPKFKAGSIDDSVLKPDVEQQGSKRVVMTVYTGYIVVNVLDIHSLTMNTIRWMTGIGLTDLESKMNKLIKYYETVTIGAPASKLGTLLTSRNIYYYNERKIPGYTFDKRSPEGAEFIKEKLLAKREKQLAHRAHKADAKRRDQCIEESRMDSQDN</sequence>
<name>A0ACC1L3T8_9FUNG</name>
<protein>
    <submittedName>
        <fullName evidence="1">Uncharacterized protein</fullName>
    </submittedName>
</protein>
<dbReference type="Proteomes" id="UP001140096">
    <property type="component" value="Unassembled WGS sequence"/>
</dbReference>
<comment type="caution">
    <text evidence="1">The sequence shown here is derived from an EMBL/GenBank/DDBJ whole genome shotgun (WGS) entry which is preliminary data.</text>
</comment>
<accession>A0ACC1L3T8</accession>